<dbReference type="AlphaFoldDB" id="A0A363UMI8"/>
<sequence length="176" mass="17728">MPAGITALTLIMAGCSGSSDGTPTCNAIAGGATQVDAPGTCTGCTASNPRLAIDGNLASAATLVVETAGSGTTHLRAIAQDGVVYAAGTRLSVFAESVFDGEATSHTVELRTYLDGTATGDSRQLTGINGVRGGGLARDQYFLETTSAFDAAELAHTQSTSTGDITYQIHEFCTGD</sequence>
<comment type="caution">
    <text evidence="1">The sequence shown here is derived from an EMBL/GenBank/DDBJ whole genome shotgun (WGS) entry which is preliminary data.</text>
</comment>
<name>A0A363UMI8_9GAMM</name>
<keyword evidence="2" id="KW-1185">Reference proteome</keyword>
<gene>
    <name evidence="1" type="ORF">DEH80_07405</name>
</gene>
<evidence type="ECO:0000313" key="2">
    <source>
        <dbReference type="Proteomes" id="UP000251800"/>
    </source>
</evidence>
<evidence type="ECO:0000313" key="1">
    <source>
        <dbReference type="EMBL" id="PWN56631.1"/>
    </source>
</evidence>
<dbReference type="Proteomes" id="UP000251800">
    <property type="component" value="Unassembled WGS sequence"/>
</dbReference>
<accession>A0A363UMI8</accession>
<protein>
    <submittedName>
        <fullName evidence="1">Uncharacterized protein</fullName>
    </submittedName>
</protein>
<proteinExistence type="predicted"/>
<dbReference type="EMBL" id="QEQK01000005">
    <property type="protein sequence ID" value="PWN56631.1"/>
    <property type="molecule type" value="Genomic_DNA"/>
</dbReference>
<reference evidence="1 2" key="1">
    <citation type="submission" date="2018-05" db="EMBL/GenBank/DDBJ databases">
        <title>Abyssibacter profundi OUC007T gen. nov., sp. nov, a marine bacterium isolated from seawater of the Mariana Trench.</title>
        <authorList>
            <person name="Zhou S."/>
        </authorList>
    </citation>
    <scope>NUCLEOTIDE SEQUENCE [LARGE SCALE GENOMIC DNA]</scope>
    <source>
        <strain evidence="1 2">OUC007</strain>
    </source>
</reference>
<organism evidence="1 2">
    <name type="scientific">Abyssibacter profundi</name>
    <dbReference type="NCBI Taxonomy" id="2182787"/>
    <lineage>
        <taxon>Bacteria</taxon>
        <taxon>Pseudomonadati</taxon>
        <taxon>Pseudomonadota</taxon>
        <taxon>Gammaproteobacteria</taxon>
        <taxon>Chromatiales</taxon>
        <taxon>Oceanococcaceae</taxon>
        <taxon>Abyssibacter</taxon>
    </lineage>
</organism>